<dbReference type="OrthoDB" id="1639410at2"/>
<dbReference type="EMBL" id="CP019699">
    <property type="protein sequence ID" value="AQS57516.1"/>
    <property type="molecule type" value="Genomic_DNA"/>
</dbReference>
<dbReference type="AlphaFoldDB" id="A0A1U9KBX0"/>
<accession>A0A1U9KBX0</accession>
<dbReference type="KEGG" id="ntr:B0W44_11025"/>
<protein>
    <submittedName>
        <fullName evidence="1">TIGR02677 family protein</fullName>
    </submittedName>
</protein>
<keyword evidence="2" id="KW-1185">Reference proteome</keyword>
<reference evidence="1 2" key="1">
    <citation type="journal article" date="2015" name="Int. J. Syst. Evol. Microbiol.">
        <title>Novibacillus thermophilus gen. nov., sp. nov., a Gram-staining-negative and moderately thermophilic member of the family Thermoactinomycetaceae.</title>
        <authorList>
            <person name="Yang G."/>
            <person name="Chen J."/>
            <person name="Zhou S."/>
        </authorList>
    </citation>
    <scope>NUCLEOTIDE SEQUENCE [LARGE SCALE GENOMIC DNA]</scope>
    <source>
        <strain evidence="1 2">SG-1</strain>
    </source>
</reference>
<dbReference type="NCBIfam" id="TIGR02677">
    <property type="entry name" value="TIGR02677 family protein"/>
    <property type="match status" value="1"/>
</dbReference>
<evidence type="ECO:0000313" key="1">
    <source>
        <dbReference type="EMBL" id="AQS57516.1"/>
    </source>
</evidence>
<gene>
    <name evidence="1" type="ORF">B0W44_11025</name>
</gene>
<proteinExistence type="predicted"/>
<name>A0A1U9KBX0_9BACL</name>
<sequence>MESSLFKRVQETAYLNAERTWSYRTILRYFYIQHERMQEFLFPEEIYAYLKRLPEFYDYTEEQLHQDLAQLVNWKNLVARQELSNARSIEEFKKKRFRYQCTPYTVEIERMLEKLERIGDSFGGSLERTQFDRLYQSLQEVEELVRTEGGIREKDEECAQLWDDVFNYFRSIVQNTSDYIAYINSEQVEERMKTEAFLAYKDQFTAYLRDFIISLQQTALKIQALLESVTVSQLHPFIVKVVRHRLFVPRFEDMSITEDELITDHIEKWESLKRWFLGSSHHDSEFHLLQLRTNETIRRVTRVVQRLGERSHNFRSRKKDYVHLARWFSELEDVREAHALSSVVFGVFHTRHLFSDHIPSEDLYTDVWEEQPVDVLIRPRIRHYAEKTRPGAVKENREKKEAARKAYLEERERERGILEQYIDGDVIRLKMLPVVEVHVRKRLLGWIGKSMAKKDGIIQTELGHKIQVTLHLDQPSIRLRAKDGVLVMPDATIRFLEEREVG</sequence>
<dbReference type="STRING" id="1471761.B0W44_11025"/>
<dbReference type="InterPro" id="IPR013493">
    <property type="entry name" value="CHP02677"/>
</dbReference>
<dbReference type="Pfam" id="PF09660">
    <property type="entry name" value="DUF2397"/>
    <property type="match status" value="1"/>
</dbReference>
<evidence type="ECO:0000313" key="2">
    <source>
        <dbReference type="Proteomes" id="UP000188603"/>
    </source>
</evidence>
<organism evidence="1 2">
    <name type="scientific">Novibacillus thermophilus</name>
    <dbReference type="NCBI Taxonomy" id="1471761"/>
    <lineage>
        <taxon>Bacteria</taxon>
        <taxon>Bacillati</taxon>
        <taxon>Bacillota</taxon>
        <taxon>Bacilli</taxon>
        <taxon>Bacillales</taxon>
        <taxon>Thermoactinomycetaceae</taxon>
        <taxon>Novibacillus</taxon>
    </lineage>
</organism>
<dbReference type="Proteomes" id="UP000188603">
    <property type="component" value="Chromosome"/>
</dbReference>